<evidence type="ECO:0000313" key="5">
    <source>
        <dbReference type="Proteomes" id="UP000241890"/>
    </source>
</evidence>
<dbReference type="InParanoid" id="A0A2R5GEU2"/>
<dbReference type="GO" id="GO:0032456">
    <property type="term" value="P:endocytic recycling"/>
    <property type="evidence" value="ECO:0007669"/>
    <property type="project" value="TreeGrafter"/>
</dbReference>
<dbReference type="GO" id="GO:1990745">
    <property type="term" value="C:EARP complex"/>
    <property type="evidence" value="ECO:0007669"/>
    <property type="project" value="TreeGrafter"/>
</dbReference>
<dbReference type="GO" id="GO:0005829">
    <property type="term" value="C:cytosol"/>
    <property type="evidence" value="ECO:0007669"/>
    <property type="project" value="GOC"/>
</dbReference>
<evidence type="ECO:0000256" key="2">
    <source>
        <dbReference type="RuleBase" id="RU368010"/>
    </source>
</evidence>
<dbReference type="Pfam" id="PF08700">
    <property type="entry name" value="VPS51_Exo84_N"/>
    <property type="match status" value="1"/>
</dbReference>
<dbReference type="GO" id="GO:0042147">
    <property type="term" value="P:retrograde transport, endosome to Golgi"/>
    <property type="evidence" value="ECO:0007669"/>
    <property type="project" value="UniProtKB-UniRule"/>
</dbReference>
<gene>
    <name evidence="4" type="ORF">FCC1311_053282</name>
</gene>
<keyword evidence="2" id="KW-0813">Transport</keyword>
<dbReference type="Proteomes" id="UP000241890">
    <property type="component" value="Unassembled WGS sequence"/>
</dbReference>
<protein>
    <recommendedName>
        <fullName evidence="2">Vacuolar protein sorting-associated protein 51 homolog</fullName>
    </recommendedName>
</protein>
<comment type="subunit">
    <text evidence="2">Component of the Golgi-associated retrograde protein (GARP) complex.</text>
</comment>
<dbReference type="EMBL" id="BEYU01000053">
    <property type="protein sequence ID" value="GBG29105.1"/>
    <property type="molecule type" value="Genomic_DNA"/>
</dbReference>
<proteinExistence type="inferred from homology"/>
<comment type="function">
    <text evidence="2">Acts as component of the GARP complex that is involved in retrograde transport from early and late endosomes to the trans-Golgi network (TGN).</text>
</comment>
<name>A0A2R5GEU2_9STRA</name>
<dbReference type="GO" id="GO:0016020">
    <property type="term" value="C:membrane"/>
    <property type="evidence" value="ECO:0007669"/>
    <property type="project" value="TreeGrafter"/>
</dbReference>
<dbReference type="InterPro" id="IPR014812">
    <property type="entry name" value="Vps51"/>
</dbReference>
<feature type="region of interest" description="Disordered" evidence="3">
    <location>
        <begin position="550"/>
        <end position="570"/>
    </location>
</feature>
<dbReference type="GO" id="GO:0015031">
    <property type="term" value="P:protein transport"/>
    <property type="evidence" value="ECO:0007669"/>
    <property type="project" value="UniProtKB-UniRule"/>
</dbReference>
<reference evidence="4 5" key="1">
    <citation type="submission" date="2017-12" db="EMBL/GenBank/DDBJ databases">
        <title>Sequencing, de novo assembly and annotation of complete genome of a new Thraustochytrid species, strain FCC1311.</title>
        <authorList>
            <person name="Sedici K."/>
            <person name="Godart F."/>
            <person name="Aiese Cigliano R."/>
            <person name="Sanseverino W."/>
            <person name="Barakat M."/>
            <person name="Ortet P."/>
            <person name="Marechal E."/>
            <person name="Cagnac O."/>
            <person name="Amato A."/>
        </authorList>
    </citation>
    <scope>NUCLEOTIDE SEQUENCE [LARGE SCALE GENOMIC DNA]</scope>
</reference>
<dbReference type="GO" id="GO:0007041">
    <property type="term" value="P:lysosomal transport"/>
    <property type="evidence" value="ECO:0007669"/>
    <property type="project" value="TreeGrafter"/>
</dbReference>
<keyword evidence="2" id="KW-0653">Protein transport</keyword>
<organism evidence="4 5">
    <name type="scientific">Hondaea fermentalgiana</name>
    <dbReference type="NCBI Taxonomy" id="2315210"/>
    <lineage>
        <taxon>Eukaryota</taxon>
        <taxon>Sar</taxon>
        <taxon>Stramenopiles</taxon>
        <taxon>Bigyra</taxon>
        <taxon>Labyrinthulomycetes</taxon>
        <taxon>Thraustochytrida</taxon>
        <taxon>Thraustochytriidae</taxon>
        <taxon>Hondaea</taxon>
    </lineage>
</organism>
<dbReference type="AlphaFoldDB" id="A0A2R5GEU2"/>
<dbReference type="GO" id="GO:0007030">
    <property type="term" value="P:Golgi organization"/>
    <property type="evidence" value="ECO:0007669"/>
    <property type="project" value="UniProtKB-UniRule"/>
</dbReference>
<evidence type="ECO:0000256" key="3">
    <source>
        <dbReference type="SAM" id="MobiDB-lite"/>
    </source>
</evidence>
<sequence>MDRMKTLLESYYGVGSSGDEDPSLATNLDSASFDRESYVKDRLEKSSFAELLRTDDSLVHEVRTLDADVQLLVYDNYSKFIGATDTIRSMKDKINEIESEVDALASRVDNVHGTTLELNERMRPKRSRIEKLVRLQGLIQKLNFLFELPLRLRQCIEMDAAGQAVRYYQRAVPILQKHAEVASFAAIQKESEEIILQLRENLREKINQPSLSFDSFNESLSLLIELSEGSDLLPSAPSGSLDKEALRDAFFAWHEHHFDAQIKRALELQANLGLEGFVSELCVRVLDDLQSACETYKRLFADGTGLTTPSEEEEVRAAREDAALQLRAFAKPVLSRFLNTVRSRLVADDVMYGGEIHAKEIGRDAAEGKSTRESELNATQRSEAGQFGVLLGALDAFVRHMHETDLGEVVRAGFLQDRSTEVAEHVIRNQVVLAFDELHADVNKRLIAMYDAHVHKEEMQHASPMVRAKELAIEIESDIAQTMMDLDGLLRACSDLLADMSAIFDNLIKFQLRSWVLGLANALECVCDPFHPARRSQGEHGRIALSLHALGDGKSSSSSTSSRQAQGMAPERSKILVDVPVRAGDEPNALLDLACLALQFRLYVRRCPYSIAGAPELMNELDATKERLLLAFVEANANLLSKDLGASVALAPEEVGSEGGFGAWSVRPSIVAVVEGIHRCCKQVSLCSQDDHLLGPAKKLNEAEADDEPSLGAGTAFDADMRAHSGRFMRSSTGNRVTASVQKDIERMFSRRVTLYEHVQLTADSVALNLLKVILKTLFEATRESTFSREAFQQFEIDLYFLRSVVPTLVEDVEVPSTQLTQVMAASRDRCVDPEPLSQDVIDRACRASRAAMREHQEASS</sequence>
<keyword evidence="2" id="KW-0333">Golgi apparatus</keyword>
<accession>A0A2R5GEU2</accession>
<keyword evidence="5" id="KW-1185">Reference proteome</keyword>
<comment type="caution">
    <text evidence="4">The sequence shown here is derived from an EMBL/GenBank/DDBJ whole genome shotgun (WGS) entry which is preliminary data.</text>
</comment>
<evidence type="ECO:0000256" key="1">
    <source>
        <dbReference type="ARBA" id="ARBA00006080"/>
    </source>
</evidence>
<dbReference type="GO" id="GO:0006869">
    <property type="term" value="P:lipid transport"/>
    <property type="evidence" value="ECO:0007669"/>
    <property type="project" value="UniProtKB-UniRule"/>
</dbReference>
<comment type="subcellular location">
    <subcellularLocation>
        <location evidence="2">Golgi apparatus</location>
        <location evidence="2">trans-Golgi network</location>
    </subcellularLocation>
</comment>
<dbReference type="PANTHER" id="PTHR15954">
    <property type="entry name" value="VACUOLAR PROTEIN SORTING-ASSOCIATED PROTEIN 51 HOMOLOG"/>
    <property type="match status" value="1"/>
</dbReference>
<dbReference type="GO" id="GO:0000938">
    <property type="term" value="C:GARP complex"/>
    <property type="evidence" value="ECO:0007669"/>
    <property type="project" value="UniProtKB-UniRule"/>
</dbReference>
<keyword evidence="2" id="KW-0445">Lipid transport</keyword>
<comment type="similarity">
    <text evidence="1 2">Belongs to the VPS51 family.</text>
</comment>
<dbReference type="GO" id="GO:0048193">
    <property type="term" value="P:Golgi vesicle transport"/>
    <property type="evidence" value="ECO:0007669"/>
    <property type="project" value="TreeGrafter"/>
</dbReference>
<dbReference type="OrthoDB" id="203678at2759"/>
<dbReference type="PANTHER" id="PTHR15954:SF4">
    <property type="entry name" value="VACUOLAR PROTEIN SORTING-ASSOCIATED PROTEIN 51 HOMOLOG"/>
    <property type="match status" value="1"/>
</dbReference>
<evidence type="ECO:0000313" key="4">
    <source>
        <dbReference type="EMBL" id="GBG29105.1"/>
    </source>
</evidence>